<dbReference type="Proteomes" id="UP000053732">
    <property type="component" value="Unassembled WGS sequence"/>
</dbReference>
<feature type="compositionally biased region" description="Pro residues" evidence="1">
    <location>
        <begin position="148"/>
        <end position="163"/>
    </location>
</feature>
<gene>
    <name evidence="2" type="ORF">PCAMFM013_S009g000195</name>
</gene>
<dbReference type="AlphaFoldDB" id="A0A0G4PAC8"/>
<keyword evidence="3" id="KW-1185">Reference proteome</keyword>
<feature type="region of interest" description="Disordered" evidence="1">
    <location>
        <begin position="128"/>
        <end position="163"/>
    </location>
</feature>
<sequence>MPIYTLHMDENGLDAFDFINSITLLHSQTFRTERAEVRVEVVIAPRVNGNQSRHSVSVERYGGIGFQPSAGRSGMKKTTEYLTAQIDFRGSGALWEAYCTRIVRLRPSIRSIYLQKLEFEFERRDPNYTGKIITPPREDSHASATFSSPPPLVSDEPLPPYQS</sequence>
<evidence type="ECO:0000313" key="3">
    <source>
        <dbReference type="Proteomes" id="UP000053732"/>
    </source>
</evidence>
<dbReference type="EMBL" id="HG793142">
    <property type="protein sequence ID" value="CRL23255.1"/>
    <property type="molecule type" value="Genomic_DNA"/>
</dbReference>
<proteinExistence type="predicted"/>
<accession>A0A0G4PAC8</accession>
<reference evidence="2 3" key="1">
    <citation type="journal article" date="2014" name="Nat. Commun.">
        <title>Multiple recent horizontal transfers of a large genomic region in cheese making fungi.</title>
        <authorList>
            <person name="Cheeseman K."/>
            <person name="Ropars J."/>
            <person name="Renault P."/>
            <person name="Dupont J."/>
            <person name="Gouzy J."/>
            <person name="Branca A."/>
            <person name="Abraham A.L."/>
            <person name="Ceppi M."/>
            <person name="Conseiller E."/>
            <person name="Debuchy R."/>
            <person name="Malagnac F."/>
            <person name="Goarin A."/>
            <person name="Silar P."/>
            <person name="Lacoste S."/>
            <person name="Sallet E."/>
            <person name="Bensimon A."/>
            <person name="Giraud T."/>
            <person name="Brygoo Y."/>
        </authorList>
    </citation>
    <scope>NUCLEOTIDE SEQUENCE [LARGE SCALE GENOMIC DNA]</scope>
    <source>
        <strain evidence="3">FM 013</strain>
    </source>
</reference>
<protein>
    <submittedName>
        <fullName evidence="2">Str. FM013</fullName>
    </submittedName>
</protein>
<evidence type="ECO:0000313" key="2">
    <source>
        <dbReference type="EMBL" id="CRL23255.1"/>
    </source>
</evidence>
<organism evidence="2 3">
    <name type="scientific">Penicillium camemberti (strain FM 013)</name>
    <dbReference type="NCBI Taxonomy" id="1429867"/>
    <lineage>
        <taxon>Eukaryota</taxon>
        <taxon>Fungi</taxon>
        <taxon>Dikarya</taxon>
        <taxon>Ascomycota</taxon>
        <taxon>Pezizomycotina</taxon>
        <taxon>Eurotiomycetes</taxon>
        <taxon>Eurotiomycetidae</taxon>
        <taxon>Eurotiales</taxon>
        <taxon>Aspergillaceae</taxon>
        <taxon>Penicillium</taxon>
    </lineage>
</organism>
<name>A0A0G4PAC8_PENC3</name>
<evidence type="ECO:0000256" key="1">
    <source>
        <dbReference type="SAM" id="MobiDB-lite"/>
    </source>
</evidence>